<dbReference type="AlphaFoldDB" id="A0A2I0J8Z6"/>
<keyword evidence="3" id="KW-1185">Reference proteome</keyword>
<protein>
    <submittedName>
        <fullName evidence="2">Uncharacterized protein</fullName>
    </submittedName>
</protein>
<sequence length="105" mass="11548">MWVSKPKAVNVGVQTQSSKRWVSKPKEVKVGVQTQSSKRWVSKPKAVKGRGPLAKGDRNRGAAAVRGWERWFSPLDTATTAREGSGEGFGRRRCFAVVHRDLTGA</sequence>
<name>A0A2I0J8Z6_PUNGR</name>
<proteinExistence type="predicted"/>
<organism evidence="2 3">
    <name type="scientific">Punica granatum</name>
    <name type="common">Pomegranate</name>
    <dbReference type="NCBI Taxonomy" id="22663"/>
    <lineage>
        <taxon>Eukaryota</taxon>
        <taxon>Viridiplantae</taxon>
        <taxon>Streptophyta</taxon>
        <taxon>Embryophyta</taxon>
        <taxon>Tracheophyta</taxon>
        <taxon>Spermatophyta</taxon>
        <taxon>Magnoliopsida</taxon>
        <taxon>eudicotyledons</taxon>
        <taxon>Gunneridae</taxon>
        <taxon>Pentapetalae</taxon>
        <taxon>rosids</taxon>
        <taxon>malvids</taxon>
        <taxon>Myrtales</taxon>
        <taxon>Lythraceae</taxon>
        <taxon>Punica</taxon>
    </lineage>
</organism>
<dbReference type="EMBL" id="PGOL01001906">
    <property type="protein sequence ID" value="PKI52715.1"/>
    <property type="molecule type" value="Genomic_DNA"/>
</dbReference>
<evidence type="ECO:0000256" key="1">
    <source>
        <dbReference type="SAM" id="MobiDB-lite"/>
    </source>
</evidence>
<evidence type="ECO:0000313" key="2">
    <source>
        <dbReference type="EMBL" id="PKI52715.1"/>
    </source>
</evidence>
<feature type="region of interest" description="Disordered" evidence="1">
    <location>
        <begin position="20"/>
        <end position="61"/>
    </location>
</feature>
<evidence type="ECO:0000313" key="3">
    <source>
        <dbReference type="Proteomes" id="UP000233551"/>
    </source>
</evidence>
<dbReference type="Proteomes" id="UP000233551">
    <property type="component" value="Unassembled WGS sequence"/>
</dbReference>
<gene>
    <name evidence="2" type="ORF">CRG98_026896</name>
</gene>
<comment type="caution">
    <text evidence="2">The sequence shown here is derived from an EMBL/GenBank/DDBJ whole genome shotgun (WGS) entry which is preliminary data.</text>
</comment>
<reference evidence="2 3" key="1">
    <citation type="submission" date="2017-11" db="EMBL/GenBank/DDBJ databases">
        <title>De-novo sequencing of pomegranate (Punica granatum L.) genome.</title>
        <authorList>
            <person name="Akparov Z."/>
            <person name="Amiraslanov A."/>
            <person name="Hajiyeva S."/>
            <person name="Abbasov M."/>
            <person name="Kaur K."/>
            <person name="Hamwieh A."/>
            <person name="Solovyev V."/>
            <person name="Salamov A."/>
            <person name="Braich B."/>
            <person name="Kosarev P."/>
            <person name="Mahmoud A."/>
            <person name="Hajiyev E."/>
            <person name="Babayeva S."/>
            <person name="Izzatullayeva V."/>
            <person name="Mammadov A."/>
            <person name="Mammadov A."/>
            <person name="Sharifova S."/>
            <person name="Ojaghi J."/>
            <person name="Eynullazada K."/>
            <person name="Bayramov B."/>
            <person name="Abdulazimova A."/>
            <person name="Shahmuradov I."/>
        </authorList>
    </citation>
    <scope>NUCLEOTIDE SEQUENCE [LARGE SCALE GENOMIC DNA]</scope>
    <source>
        <strain evidence="3">cv. AG2017</strain>
        <tissue evidence="2">Leaf</tissue>
    </source>
</reference>
<accession>A0A2I0J8Z6</accession>